<dbReference type="CDD" id="cd15482">
    <property type="entry name" value="Sialidase_non-viral"/>
    <property type="match status" value="1"/>
</dbReference>
<dbReference type="Gene3D" id="2.120.10.10">
    <property type="match status" value="1"/>
</dbReference>
<dbReference type="Pfam" id="PF13088">
    <property type="entry name" value="BNR_2"/>
    <property type="match status" value="1"/>
</dbReference>
<accession>A0A318MTK0</accession>
<proteinExistence type="predicted"/>
<comment type="caution">
    <text evidence="2">The sequence shown here is derived from an EMBL/GenBank/DDBJ whole genome shotgun (WGS) entry which is preliminary data.</text>
</comment>
<dbReference type="RefSeq" id="WP_110412503.1">
    <property type="nucleotide sequence ID" value="NZ_QGLK01000001.1"/>
</dbReference>
<reference evidence="2 3" key="1">
    <citation type="submission" date="2018-05" db="EMBL/GenBank/DDBJ databases">
        <title>Reference genomes for bee gut microbiota database.</title>
        <authorList>
            <person name="Ellegaard K.M."/>
        </authorList>
    </citation>
    <scope>NUCLEOTIDE SEQUENCE [LARGE SCALE GENOMIC DNA]</scope>
    <source>
        <strain evidence="2 3">ESL0199</strain>
    </source>
</reference>
<protein>
    <submittedName>
        <fullName evidence="2">Neuraminidase (Sialidase)</fullName>
    </submittedName>
</protein>
<feature type="domain" description="Sialidase" evidence="1">
    <location>
        <begin position="35"/>
        <end position="346"/>
    </location>
</feature>
<name>A0A318MTK0_9BIFI</name>
<evidence type="ECO:0000313" key="3">
    <source>
        <dbReference type="Proteomes" id="UP000248128"/>
    </source>
</evidence>
<dbReference type="SUPFAM" id="SSF50939">
    <property type="entry name" value="Sialidases"/>
    <property type="match status" value="1"/>
</dbReference>
<sequence length="369" mass="39965">MAGVEIERWVVSGDGASWRQCHASTIVQSADSGVITAAWFAGDKEGALNNAIWVTRGTLGGVWDPPKVILRGHERSWWNPVLAYAPDGALWLFAKNGPKISRWKTWFRVSQDGGQTWSTERELVQGDDRGGRGPVKNPPIITKSGLWVAPNSVESGGENPIWNCRFDLSSDGGRHWRLTEVPLDHAALQGAGIIQPTLWRSRNGLVAICRSSEGHAYRTTSDDDGEHWSPAKAIRLAQNNSGFCAAGLDEVGSKVALAHNPGSNPWGPRCPLIVSTSDDDGVTWQSRVTIEDGKRPPLLPTGVMMPHLQVSTDASEGYEPGDAGIATSGINEYSYPTMIVSVDGSLLVSYTWQRRAIVVARVPRSVLGV</sequence>
<dbReference type="OrthoDB" id="7294637at2"/>
<dbReference type="EMBL" id="QGLK01000001">
    <property type="protein sequence ID" value="PXY89621.1"/>
    <property type="molecule type" value="Genomic_DNA"/>
</dbReference>
<dbReference type="AlphaFoldDB" id="A0A318MTK0"/>
<evidence type="ECO:0000313" key="2">
    <source>
        <dbReference type="EMBL" id="PXY89621.1"/>
    </source>
</evidence>
<dbReference type="PANTHER" id="PTHR43752">
    <property type="entry name" value="BNR/ASP-BOX REPEAT FAMILY PROTEIN"/>
    <property type="match status" value="1"/>
</dbReference>
<dbReference type="InterPro" id="IPR011040">
    <property type="entry name" value="Sialidase"/>
</dbReference>
<dbReference type="PANTHER" id="PTHR43752:SF2">
    <property type="entry name" value="BNR_ASP-BOX REPEAT FAMILY PROTEIN"/>
    <property type="match status" value="1"/>
</dbReference>
<dbReference type="InterPro" id="IPR036278">
    <property type="entry name" value="Sialidase_sf"/>
</dbReference>
<gene>
    <name evidence="2" type="ORF">DKK74_01855</name>
</gene>
<dbReference type="Proteomes" id="UP000248128">
    <property type="component" value="Unassembled WGS sequence"/>
</dbReference>
<organism evidence="2 3">
    <name type="scientific">Bifidobacterium asteroides</name>
    <dbReference type="NCBI Taxonomy" id="1684"/>
    <lineage>
        <taxon>Bacteria</taxon>
        <taxon>Bacillati</taxon>
        <taxon>Actinomycetota</taxon>
        <taxon>Actinomycetes</taxon>
        <taxon>Bifidobacteriales</taxon>
        <taxon>Bifidobacteriaceae</taxon>
        <taxon>Bifidobacterium</taxon>
    </lineage>
</organism>
<evidence type="ECO:0000259" key="1">
    <source>
        <dbReference type="Pfam" id="PF13088"/>
    </source>
</evidence>